<evidence type="ECO:0000313" key="2">
    <source>
        <dbReference type="EMBL" id="KAF3518735.1"/>
    </source>
</evidence>
<protein>
    <recommendedName>
        <fullName evidence="4">JmjC domain-containing protein</fullName>
    </recommendedName>
</protein>
<organism evidence="2 3">
    <name type="scientific">Brassica cretica</name>
    <name type="common">Mustard</name>
    <dbReference type="NCBI Taxonomy" id="69181"/>
    <lineage>
        <taxon>Eukaryota</taxon>
        <taxon>Viridiplantae</taxon>
        <taxon>Streptophyta</taxon>
        <taxon>Embryophyta</taxon>
        <taxon>Tracheophyta</taxon>
        <taxon>Spermatophyta</taxon>
        <taxon>Magnoliopsida</taxon>
        <taxon>eudicotyledons</taxon>
        <taxon>Gunneridae</taxon>
        <taxon>Pentapetalae</taxon>
        <taxon>rosids</taxon>
        <taxon>malvids</taxon>
        <taxon>Brassicales</taxon>
        <taxon>Brassicaceae</taxon>
        <taxon>Brassiceae</taxon>
        <taxon>Brassica</taxon>
    </lineage>
</organism>
<evidence type="ECO:0000256" key="1">
    <source>
        <dbReference type="SAM" id="MobiDB-lite"/>
    </source>
</evidence>
<feature type="region of interest" description="Disordered" evidence="1">
    <location>
        <begin position="1"/>
        <end position="25"/>
    </location>
</feature>
<proteinExistence type="predicted"/>
<name>A0ABQ7AX41_BRACR</name>
<evidence type="ECO:0000313" key="3">
    <source>
        <dbReference type="Proteomes" id="UP000266723"/>
    </source>
</evidence>
<dbReference type="Proteomes" id="UP000266723">
    <property type="component" value="Unassembled WGS sequence"/>
</dbReference>
<gene>
    <name evidence="2" type="ORF">DY000_02060036</name>
</gene>
<reference evidence="2 3" key="1">
    <citation type="journal article" date="2020" name="BMC Genomics">
        <title>Intraspecific diversification of the crop wild relative Brassica cretica Lam. using demographic model selection.</title>
        <authorList>
            <person name="Kioukis A."/>
            <person name="Michalopoulou V.A."/>
            <person name="Briers L."/>
            <person name="Pirintsos S."/>
            <person name="Studholme D.J."/>
            <person name="Pavlidis P."/>
            <person name="Sarris P.F."/>
        </authorList>
    </citation>
    <scope>NUCLEOTIDE SEQUENCE [LARGE SCALE GENOMIC DNA]</scope>
    <source>
        <strain evidence="3">cv. PFS-1207/04</strain>
    </source>
</reference>
<dbReference type="EMBL" id="QGKV02001556">
    <property type="protein sequence ID" value="KAF3518735.1"/>
    <property type="molecule type" value="Genomic_DNA"/>
</dbReference>
<accession>A0ABQ7AX41</accession>
<keyword evidence="3" id="KW-1185">Reference proteome</keyword>
<evidence type="ECO:0008006" key="4">
    <source>
        <dbReference type="Google" id="ProtNLM"/>
    </source>
</evidence>
<sequence>MTSRRKTSNKSRSDRSASDVPSSQHDNVVPKVEFVEYSIDPEEVKGYWAAMGHVELPKPVIWHPSRFRVNPMDDCPSMSCLNGLDAIRSFCRVSESVEFCFPVAGEVAESPPDGYFTCFEPYLMQCHLWFPLPEADVQLFSHFGLAIGQVSPRGLQHVVLWEPKFALSISV</sequence>
<comment type="caution">
    <text evidence="2">The sequence shown here is derived from an EMBL/GenBank/DDBJ whole genome shotgun (WGS) entry which is preliminary data.</text>
</comment>